<dbReference type="RefSeq" id="WP_131975676.1">
    <property type="nucleotide sequence ID" value="NZ_SLYB01000006.1"/>
</dbReference>
<comment type="caution">
    <text evidence="2">The sequence shown here is derived from an EMBL/GenBank/DDBJ whole genome shotgun (WGS) entry which is preliminary data.</text>
</comment>
<dbReference type="OrthoDB" id="5677666at2"/>
<evidence type="ECO:0000313" key="2">
    <source>
        <dbReference type="EMBL" id="TCP95972.1"/>
    </source>
</evidence>
<dbReference type="Proteomes" id="UP000295763">
    <property type="component" value="Unassembled WGS sequence"/>
</dbReference>
<organism evidence="2 3">
    <name type="scientific">Cricetibacter osteomyelitidis</name>
    <dbReference type="NCBI Taxonomy" id="1521931"/>
    <lineage>
        <taxon>Bacteria</taxon>
        <taxon>Pseudomonadati</taxon>
        <taxon>Pseudomonadota</taxon>
        <taxon>Gammaproteobacteria</taxon>
        <taxon>Pasteurellales</taxon>
        <taxon>Pasteurellaceae</taxon>
        <taxon>Cricetibacter</taxon>
    </lineage>
</organism>
<sequence>MKLIKLLPAILAATVISACSTAAMKEDAKALEVQPKMTEKAIAYNCIGKKHVVINYTFADQKAVSATVMLNKKSLGETFMRNDINADSASFVSGDYVLNVENPLSLDTVEVQRLINIYRSTKDSDEIQAKVCNINKKATAKLAK</sequence>
<dbReference type="PROSITE" id="PS51257">
    <property type="entry name" value="PROKAR_LIPOPROTEIN"/>
    <property type="match status" value="1"/>
</dbReference>
<gene>
    <name evidence="2" type="ORF">EDC44_10631</name>
</gene>
<proteinExistence type="predicted"/>
<dbReference type="AlphaFoldDB" id="A0A4R2TM67"/>
<accession>A0A4R2TM67</accession>
<evidence type="ECO:0000313" key="3">
    <source>
        <dbReference type="Proteomes" id="UP000295763"/>
    </source>
</evidence>
<dbReference type="EMBL" id="SLYB01000006">
    <property type="protein sequence ID" value="TCP95972.1"/>
    <property type="molecule type" value="Genomic_DNA"/>
</dbReference>
<evidence type="ECO:0000256" key="1">
    <source>
        <dbReference type="SAM" id="SignalP"/>
    </source>
</evidence>
<feature type="chain" id="PRO_5020688342" description="Lipoprotein" evidence="1">
    <location>
        <begin position="19"/>
        <end position="144"/>
    </location>
</feature>
<reference evidence="2 3" key="1">
    <citation type="submission" date="2019-03" db="EMBL/GenBank/DDBJ databases">
        <title>Genomic Encyclopedia of Type Strains, Phase IV (KMG-IV): sequencing the most valuable type-strain genomes for metagenomic binning, comparative biology and taxonomic classification.</title>
        <authorList>
            <person name="Goeker M."/>
        </authorList>
    </citation>
    <scope>NUCLEOTIDE SEQUENCE [LARGE SCALE GENOMIC DNA]</scope>
    <source>
        <strain evidence="2 3">DSM 28404</strain>
    </source>
</reference>
<keyword evidence="3" id="KW-1185">Reference proteome</keyword>
<protein>
    <recommendedName>
        <fullName evidence="4">Lipoprotein</fullName>
    </recommendedName>
</protein>
<keyword evidence="1" id="KW-0732">Signal</keyword>
<feature type="signal peptide" evidence="1">
    <location>
        <begin position="1"/>
        <end position="18"/>
    </location>
</feature>
<evidence type="ECO:0008006" key="4">
    <source>
        <dbReference type="Google" id="ProtNLM"/>
    </source>
</evidence>
<name>A0A4R2TM67_9PAST</name>